<keyword evidence="3 8" id="KW-0808">Transferase</keyword>
<dbReference type="NCBIfam" id="TIGR00675">
    <property type="entry name" value="dcm"/>
    <property type="match status" value="1"/>
</dbReference>
<feature type="domain" description="BAH" evidence="13">
    <location>
        <begin position="210"/>
        <end position="330"/>
    </location>
</feature>
<evidence type="ECO:0000259" key="13">
    <source>
        <dbReference type="PROSITE" id="PS51038"/>
    </source>
</evidence>
<keyword evidence="4 8" id="KW-0949">S-adenosyl-L-methionine</keyword>
<evidence type="ECO:0000313" key="14">
    <source>
        <dbReference type="EMBL" id="KAF5178295.1"/>
    </source>
</evidence>
<dbReference type="PROSITE" id="PS00094">
    <property type="entry name" value="C5_MTASE_1"/>
    <property type="match status" value="1"/>
</dbReference>
<dbReference type="SMART" id="SM00439">
    <property type="entry name" value="BAH"/>
    <property type="match status" value="1"/>
</dbReference>
<evidence type="ECO:0000259" key="12">
    <source>
        <dbReference type="PROSITE" id="PS50013"/>
    </source>
</evidence>
<evidence type="ECO:0000256" key="6">
    <source>
        <dbReference type="ARBA" id="ARBA00023242"/>
    </source>
</evidence>
<feature type="compositionally biased region" description="Basic residues" evidence="11">
    <location>
        <begin position="26"/>
        <end position="40"/>
    </location>
</feature>
<dbReference type="InterPro" id="IPR001025">
    <property type="entry name" value="BAH_dom"/>
</dbReference>
<dbReference type="FunFam" id="3.40.50.150:FF:000143">
    <property type="entry name" value="DNA (cytosine-5)-methyltransferase 1"/>
    <property type="match status" value="1"/>
</dbReference>
<dbReference type="OrthoDB" id="5376140at2759"/>
<organism evidence="14 15">
    <name type="scientific">Thalictrum thalictroides</name>
    <name type="common">Rue-anemone</name>
    <name type="synonym">Anemone thalictroides</name>
    <dbReference type="NCBI Taxonomy" id="46969"/>
    <lineage>
        <taxon>Eukaryota</taxon>
        <taxon>Viridiplantae</taxon>
        <taxon>Streptophyta</taxon>
        <taxon>Embryophyta</taxon>
        <taxon>Tracheophyta</taxon>
        <taxon>Spermatophyta</taxon>
        <taxon>Magnoliopsida</taxon>
        <taxon>Ranunculales</taxon>
        <taxon>Ranunculaceae</taxon>
        <taxon>Thalictroideae</taxon>
        <taxon>Thalictrum</taxon>
    </lineage>
</organism>
<dbReference type="CDD" id="cd18635">
    <property type="entry name" value="CD_CMT3_like"/>
    <property type="match status" value="1"/>
</dbReference>
<dbReference type="Gene3D" id="3.90.120.10">
    <property type="entry name" value="DNA Methylase, subunit A, domain 2"/>
    <property type="match status" value="1"/>
</dbReference>
<dbReference type="GO" id="GO:0003682">
    <property type="term" value="F:chromatin binding"/>
    <property type="evidence" value="ECO:0007669"/>
    <property type="project" value="InterPro"/>
</dbReference>
<dbReference type="PROSITE" id="PS51679">
    <property type="entry name" value="SAM_MT_C5"/>
    <property type="match status" value="1"/>
</dbReference>
<evidence type="ECO:0000256" key="11">
    <source>
        <dbReference type="SAM" id="MobiDB-lite"/>
    </source>
</evidence>
<evidence type="ECO:0000256" key="5">
    <source>
        <dbReference type="ARBA" id="ARBA00023125"/>
    </source>
</evidence>
<dbReference type="SMART" id="SM00298">
    <property type="entry name" value="CHROMO"/>
    <property type="match status" value="1"/>
</dbReference>
<comment type="catalytic activity">
    <reaction evidence="7 10">
        <text>a 2'-deoxycytidine in DNA + S-adenosyl-L-methionine = a 5-methyl-2'-deoxycytidine in DNA + S-adenosyl-L-homocysteine + H(+)</text>
        <dbReference type="Rhea" id="RHEA:13681"/>
        <dbReference type="Rhea" id="RHEA-COMP:11369"/>
        <dbReference type="Rhea" id="RHEA-COMP:11370"/>
        <dbReference type="ChEBI" id="CHEBI:15378"/>
        <dbReference type="ChEBI" id="CHEBI:57856"/>
        <dbReference type="ChEBI" id="CHEBI:59789"/>
        <dbReference type="ChEBI" id="CHEBI:85452"/>
        <dbReference type="ChEBI" id="CHEBI:85454"/>
        <dbReference type="EC" id="2.1.1.37"/>
    </reaction>
</comment>
<protein>
    <recommendedName>
        <fullName evidence="10">Cytosine-specific methyltransferase</fullName>
        <ecNumber evidence="10">2.1.1.37</ecNumber>
    </recommendedName>
</protein>
<dbReference type="AlphaFoldDB" id="A0A7J6V2B6"/>
<sequence length="914" mass="103201">MNMRDRKPKPKEDQSEEAIVELKPPKTSKPKSSKSHLKKRKADDEKLINSSSSSASITQIDAKPLTNTSKSKRSKRKEKKLTKKAEMDVDSDESVCLEIDQEEENEDELVNTGEVLELKPVKTVQRKGKSRSLIYSNSKNKMKRTVIDTNCKLHGEPIPVNEARLKWPHRYEDKVKDNNSASTSSKKVNDEEEEVLVVRRHYQQAVLDNIIYKLGDDVFIQGDTGGEDYIGRIVEFFETTDKRAFFTARWFFRAEDTVIAEKNASLVDEKRLFYSEYKNDNPLDCITSKIKIVEVSPDVDLVAKKQTIPSCDFYYDMEYSMTYSTFSNLKPESSGTSSNAVSDVPMSKNGSFKKASLNSNAKNSNMKLLDLYAGCGGMSTGLCLGAAVSGVNLSPSWAVDFNKYACQSLRENHPTSQVRNETAENFLMVLKEWLKLCTKFSLLGTSCEETLVTNDEDDVGDDDAPTPSGVFEVAKLLEITYGDPNNIKEIGLYFKVQWKGYGPEEDTWEPISGLMDCEERVREFVTRGYHENILPLPGDVDVICGGPPCQGISGFNRFRNKVEPLQDEKNHQVVVFMDIVEFLKPRYVLMENVVDLLKFSKGFLGRYAIGRLVSLDYQARLGLMAAGSYGVPQFRMRVFLWGALPTEVLPSYPLPSHEVVQRGVVPLEFEQNTVACDSDHRRHLKDALILSDAIRDLPPVTNDESRDQIPYVQAAETDLQKLLRSCKQKLMGIIASEEPSPMLYDHLPYRLNKDDFERVSRVPKKKGANFRDLGGLVIHDDNRVELAKGVEREKLSSGKFVVPDYAISWKKGYSTEPFGRVWWDETVSTVVTRAQPHNRVITHPEQDRVLTVRENARIQGFPDYYKLSGPVKERYIQVGNAVSVPVARALGHALAVAHQRSGSSDPLIKLPLDF</sequence>
<dbReference type="PANTHER" id="PTHR10629">
    <property type="entry name" value="CYTOSINE-SPECIFIC METHYLTRANSFERASE"/>
    <property type="match status" value="1"/>
</dbReference>
<dbReference type="GO" id="GO:0005634">
    <property type="term" value="C:nucleus"/>
    <property type="evidence" value="ECO:0007669"/>
    <property type="project" value="UniProtKB-SubCell"/>
</dbReference>
<evidence type="ECO:0000256" key="9">
    <source>
        <dbReference type="RuleBase" id="RU000416"/>
    </source>
</evidence>
<evidence type="ECO:0000256" key="4">
    <source>
        <dbReference type="ARBA" id="ARBA00022691"/>
    </source>
</evidence>
<dbReference type="Pfam" id="PF01426">
    <property type="entry name" value="BAH"/>
    <property type="match status" value="1"/>
</dbReference>
<dbReference type="InterPro" id="IPR001525">
    <property type="entry name" value="C5_MeTfrase"/>
</dbReference>
<dbReference type="GO" id="GO:0003677">
    <property type="term" value="F:DNA binding"/>
    <property type="evidence" value="ECO:0007669"/>
    <property type="project" value="UniProtKB-KW"/>
</dbReference>
<evidence type="ECO:0000256" key="8">
    <source>
        <dbReference type="PROSITE-ProRule" id="PRU01016"/>
    </source>
</evidence>
<dbReference type="InterPro" id="IPR023780">
    <property type="entry name" value="Chromo_domain"/>
</dbReference>
<comment type="subcellular location">
    <subcellularLocation>
        <location evidence="1">Nucleus</location>
    </subcellularLocation>
</comment>
<reference evidence="14 15" key="1">
    <citation type="submission" date="2020-06" db="EMBL/GenBank/DDBJ databases">
        <title>Transcriptomic and genomic resources for Thalictrum thalictroides and T. hernandezii: Facilitating candidate gene discovery in an emerging model plant lineage.</title>
        <authorList>
            <person name="Arias T."/>
            <person name="Riano-Pachon D.M."/>
            <person name="Di Stilio V.S."/>
        </authorList>
    </citation>
    <scope>NUCLEOTIDE SEQUENCE [LARGE SCALE GENOMIC DNA]</scope>
    <source>
        <strain evidence="15">cv. WT478/WT964</strain>
        <tissue evidence="14">Leaves</tissue>
    </source>
</reference>
<keyword evidence="6" id="KW-0539">Nucleus</keyword>
<dbReference type="Pfam" id="PF00145">
    <property type="entry name" value="DNA_methylase"/>
    <property type="match status" value="1"/>
</dbReference>
<dbReference type="InterPro" id="IPR018117">
    <property type="entry name" value="C5_DNA_meth_AS"/>
</dbReference>
<feature type="region of interest" description="Disordered" evidence="11">
    <location>
        <begin position="1"/>
        <end position="91"/>
    </location>
</feature>
<dbReference type="Proteomes" id="UP000554482">
    <property type="component" value="Unassembled WGS sequence"/>
</dbReference>
<comment type="similarity">
    <text evidence="8 9">Belongs to the class I-like SAM-binding methyltransferase superfamily. C5-methyltransferase family.</text>
</comment>
<keyword evidence="15" id="KW-1185">Reference proteome</keyword>
<dbReference type="GO" id="GO:0044027">
    <property type="term" value="P:negative regulation of gene expression via chromosomal CpG island methylation"/>
    <property type="evidence" value="ECO:0007669"/>
    <property type="project" value="TreeGrafter"/>
</dbReference>
<dbReference type="InterPro" id="IPR016197">
    <property type="entry name" value="Chromo-like_dom_sf"/>
</dbReference>
<dbReference type="SUPFAM" id="SSF54160">
    <property type="entry name" value="Chromo domain-like"/>
    <property type="match status" value="1"/>
</dbReference>
<evidence type="ECO:0000256" key="10">
    <source>
        <dbReference type="RuleBase" id="RU000417"/>
    </source>
</evidence>
<dbReference type="InterPro" id="IPR043151">
    <property type="entry name" value="BAH_sf"/>
</dbReference>
<dbReference type="Gene3D" id="2.30.30.490">
    <property type="match status" value="1"/>
</dbReference>
<dbReference type="PRINTS" id="PR00105">
    <property type="entry name" value="C5METTRFRASE"/>
</dbReference>
<evidence type="ECO:0000256" key="2">
    <source>
        <dbReference type="ARBA" id="ARBA00022603"/>
    </source>
</evidence>
<dbReference type="InterPro" id="IPR000953">
    <property type="entry name" value="Chromo/chromo_shadow_dom"/>
</dbReference>
<feature type="compositionally biased region" description="Basic residues" evidence="11">
    <location>
        <begin position="70"/>
        <end position="82"/>
    </location>
</feature>
<dbReference type="EC" id="2.1.1.37" evidence="10"/>
<evidence type="ECO:0000256" key="1">
    <source>
        <dbReference type="ARBA" id="ARBA00004123"/>
    </source>
</evidence>
<dbReference type="PROSITE" id="PS51038">
    <property type="entry name" value="BAH"/>
    <property type="match status" value="1"/>
</dbReference>
<dbReference type="GO" id="GO:0032259">
    <property type="term" value="P:methylation"/>
    <property type="evidence" value="ECO:0007669"/>
    <property type="project" value="UniProtKB-KW"/>
</dbReference>
<evidence type="ECO:0000313" key="15">
    <source>
        <dbReference type="Proteomes" id="UP000554482"/>
    </source>
</evidence>
<dbReference type="SUPFAM" id="SSF53335">
    <property type="entry name" value="S-adenosyl-L-methionine-dependent methyltransferases"/>
    <property type="match status" value="1"/>
</dbReference>
<dbReference type="Pfam" id="PF00385">
    <property type="entry name" value="Chromo"/>
    <property type="match status" value="1"/>
</dbReference>
<dbReference type="InterPro" id="IPR050390">
    <property type="entry name" value="C5-Methyltransferase"/>
</dbReference>
<dbReference type="Gene3D" id="3.40.50.150">
    <property type="entry name" value="Vaccinia Virus protein VP39"/>
    <property type="match status" value="1"/>
</dbReference>
<keyword evidence="2 8" id="KW-0489">Methyltransferase</keyword>
<dbReference type="PANTHER" id="PTHR10629:SF50">
    <property type="entry name" value="DNA (CYTOSINE-5)-METHYLTRANSFERASE CMT3"/>
    <property type="match status" value="1"/>
</dbReference>
<feature type="active site" evidence="8">
    <location>
        <position position="549"/>
    </location>
</feature>
<dbReference type="EMBL" id="JABWDY010040221">
    <property type="protein sequence ID" value="KAF5178295.1"/>
    <property type="molecule type" value="Genomic_DNA"/>
</dbReference>
<dbReference type="InterPro" id="IPR029063">
    <property type="entry name" value="SAM-dependent_MTases_sf"/>
</dbReference>
<name>A0A7J6V2B6_THATH</name>
<comment type="caution">
    <text evidence="14">The sequence shown here is derived from an EMBL/GenBank/DDBJ whole genome shotgun (WGS) entry which is preliminary data.</text>
</comment>
<accession>A0A7J6V2B6</accession>
<evidence type="ECO:0000256" key="3">
    <source>
        <dbReference type="ARBA" id="ARBA00022679"/>
    </source>
</evidence>
<dbReference type="FunFam" id="2.30.30.490:FF:000011">
    <property type="entry name" value="DNA (cytosine-5)-methyltransferase 1"/>
    <property type="match status" value="1"/>
</dbReference>
<evidence type="ECO:0000256" key="7">
    <source>
        <dbReference type="ARBA" id="ARBA00047422"/>
    </source>
</evidence>
<proteinExistence type="inferred from homology"/>
<feature type="domain" description="Chromo" evidence="12">
    <location>
        <begin position="471"/>
        <end position="524"/>
    </location>
</feature>
<dbReference type="GO" id="GO:0003886">
    <property type="term" value="F:DNA (cytosine-5-)-methyltransferase activity"/>
    <property type="evidence" value="ECO:0007669"/>
    <property type="project" value="UniProtKB-EC"/>
</dbReference>
<gene>
    <name evidence="14" type="ORF">FRX31_032119</name>
</gene>
<dbReference type="PROSITE" id="PS50013">
    <property type="entry name" value="CHROMO_2"/>
    <property type="match status" value="1"/>
</dbReference>
<keyword evidence="5" id="KW-0238">DNA-binding</keyword>